<evidence type="ECO:0000313" key="4">
    <source>
        <dbReference type="EMBL" id="PIL22222.1"/>
    </source>
</evidence>
<gene>
    <name evidence="4" type="ORF">P775_00415</name>
</gene>
<feature type="domain" description="Transglycosylase SLT" evidence="3">
    <location>
        <begin position="75"/>
        <end position="200"/>
    </location>
</feature>
<feature type="region of interest" description="Disordered" evidence="2">
    <location>
        <begin position="1"/>
        <end position="32"/>
    </location>
</feature>
<dbReference type="Pfam" id="PF01464">
    <property type="entry name" value="SLT"/>
    <property type="match status" value="1"/>
</dbReference>
<comment type="caution">
    <text evidence="4">The sequence shown here is derived from an EMBL/GenBank/DDBJ whole genome shotgun (WGS) entry which is preliminary data.</text>
</comment>
<name>A0A2G8RL38_9RHOB</name>
<dbReference type="EMBL" id="AWWI01000010">
    <property type="protein sequence ID" value="PIL22222.1"/>
    <property type="molecule type" value="Genomic_DNA"/>
</dbReference>
<dbReference type="Gene3D" id="1.10.530.10">
    <property type="match status" value="1"/>
</dbReference>
<feature type="region of interest" description="Disordered" evidence="2">
    <location>
        <begin position="217"/>
        <end position="239"/>
    </location>
</feature>
<evidence type="ECO:0000313" key="5">
    <source>
        <dbReference type="Proteomes" id="UP000231259"/>
    </source>
</evidence>
<dbReference type="RefSeq" id="WP_245875506.1">
    <property type="nucleotide sequence ID" value="NZ_AWWI01000010.1"/>
</dbReference>
<dbReference type="SUPFAM" id="SSF53955">
    <property type="entry name" value="Lysozyme-like"/>
    <property type="match status" value="1"/>
</dbReference>
<accession>A0A2G8RL38</accession>
<dbReference type="Proteomes" id="UP000231259">
    <property type="component" value="Unassembled WGS sequence"/>
</dbReference>
<dbReference type="InterPro" id="IPR023346">
    <property type="entry name" value="Lysozyme-like_dom_sf"/>
</dbReference>
<keyword evidence="5" id="KW-1185">Reference proteome</keyword>
<comment type="similarity">
    <text evidence="1">Belongs to the virb1 family.</text>
</comment>
<feature type="compositionally biased region" description="Polar residues" evidence="2">
    <location>
        <begin position="219"/>
        <end position="231"/>
    </location>
</feature>
<evidence type="ECO:0000256" key="2">
    <source>
        <dbReference type="SAM" id="MobiDB-lite"/>
    </source>
</evidence>
<proteinExistence type="inferred from homology"/>
<protein>
    <recommendedName>
        <fullName evidence="3">Transglycosylase SLT domain-containing protein</fullName>
    </recommendedName>
</protein>
<organism evidence="4 5">
    <name type="scientific">Puniceibacterium antarcticum</name>
    <dbReference type="NCBI Taxonomy" id="1206336"/>
    <lineage>
        <taxon>Bacteria</taxon>
        <taxon>Pseudomonadati</taxon>
        <taxon>Pseudomonadota</taxon>
        <taxon>Alphaproteobacteria</taxon>
        <taxon>Rhodobacterales</taxon>
        <taxon>Paracoccaceae</taxon>
        <taxon>Puniceibacterium</taxon>
    </lineage>
</organism>
<evidence type="ECO:0000256" key="1">
    <source>
        <dbReference type="ARBA" id="ARBA00009387"/>
    </source>
</evidence>
<evidence type="ECO:0000259" key="3">
    <source>
        <dbReference type="Pfam" id="PF01464"/>
    </source>
</evidence>
<dbReference type="CDD" id="cd16892">
    <property type="entry name" value="LT_VirB1-like"/>
    <property type="match status" value="1"/>
</dbReference>
<sequence>MPMAFGFPRQNLTKTQTKPDHADAPRRSSARRPLIGKPLGGCILALLLVSCALAGAARGALAEPMRPTAFRAVAESCAPGVAPALLNKLVAAESGFEPLAIGVNGPEPASYAPRTAQEAVRIARELMAQDKSIDMGLGQINNVNLDWLGLTPRSVFDVCRNLTAAATVLRDGFERARESGATKEDALRKALSAYNTGSFTRGVHNGYVARVLGEVSPARPSSATPGSPSLNDDSKDAQRWNVFGTSSTSGAQVFQ</sequence>
<feature type="compositionally biased region" description="Basic and acidic residues" evidence="2">
    <location>
        <begin position="17"/>
        <end position="26"/>
    </location>
</feature>
<dbReference type="AlphaFoldDB" id="A0A2G8RL38"/>
<dbReference type="InterPro" id="IPR008258">
    <property type="entry name" value="Transglycosylase_SLT_dom_1"/>
</dbReference>
<reference evidence="4 5" key="1">
    <citation type="submission" date="2013-09" db="EMBL/GenBank/DDBJ databases">
        <title>Genome sequencing of Phaeobacter antarcticus sp. nov. SM1211.</title>
        <authorList>
            <person name="Zhang X.-Y."/>
            <person name="Liu C."/>
            <person name="Chen X.-L."/>
            <person name="Xie B.-B."/>
            <person name="Qin Q.-L."/>
            <person name="Rong J.-C."/>
            <person name="Zhang Y.-Z."/>
        </authorList>
    </citation>
    <scope>NUCLEOTIDE SEQUENCE [LARGE SCALE GENOMIC DNA]</scope>
    <source>
        <strain evidence="4 5">SM1211</strain>
    </source>
</reference>